<gene>
    <name evidence="1" type="ORF">RL2RES_180</name>
</gene>
<evidence type="ECO:0000313" key="2">
    <source>
        <dbReference type="Proteomes" id="UP000433502"/>
    </source>
</evidence>
<protein>
    <submittedName>
        <fullName evidence="1">Uncharacterized protein</fullName>
    </submittedName>
</protein>
<keyword evidence="2" id="KW-1185">Reference proteome</keyword>
<name>A0A6B9J7I9_9CAUD</name>
<evidence type="ECO:0000313" key="1">
    <source>
        <dbReference type="EMBL" id="QGZ14211.1"/>
    </source>
</evidence>
<dbReference type="EMBL" id="MN549361">
    <property type="protein sequence ID" value="QGZ14211.1"/>
    <property type="molecule type" value="Genomic_DNA"/>
</dbReference>
<proteinExistence type="predicted"/>
<sequence>MFKDFMKIIGYILLAGFLITGGAMVSKIVLSPLSVATKTFDADNMIYNYEYFKRQYYDIVAFNQKIDNAQRQITSFEDSAGPRTNWTFEDKQESNRLNSVVLGLRNQRENMIAEYNARSKMANRSIFKTGELPESL</sequence>
<dbReference type="Proteomes" id="UP000433502">
    <property type="component" value="Segment"/>
</dbReference>
<organism evidence="1 2">
    <name type="scientific">Rhizobium phage RL2RES</name>
    <dbReference type="NCBI Taxonomy" id="103371"/>
    <lineage>
        <taxon>Viruses</taxon>
        <taxon>Duplodnaviria</taxon>
        <taxon>Heunggongvirae</taxon>
        <taxon>Uroviricota</taxon>
        <taxon>Caudoviricetes</taxon>
        <taxon>Pootjesviridae</taxon>
        <taxon>Innesvirus</taxon>
        <taxon>Innesvirus RL2RES</taxon>
    </lineage>
</organism>
<reference evidence="1 2" key="1">
    <citation type="submission" date="2019-10" db="EMBL/GenBank/DDBJ databases">
        <title>Complete genome sequence of bacteriophage vB_RLeM_RL2RES.</title>
        <authorList>
            <person name="Gunathilake D."/>
            <person name="Bhat S."/>
            <person name="Yost C.K."/>
            <person name="Hynes M.F."/>
        </authorList>
    </citation>
    <scope>NUCLEOTIDE SEQUENCE [LARGE SCALE GENOMIC DNA]</scope>
</reference>
<accession>A0A6B9J7I9</accession>